<dbReference type="EC" id="2.7.7.65" evidence="2"/>
<dbReference type="InterPro" id="IPR011123">
    <property type="entry name" value="Y_Y_Y"/>
</dbReference>
<organism evidence="7 8">
    <name type="scientific">Pseudidiomarina woesei</name>
    <dbReference type="NCBI Taxonomy" id="1381080"/>
    <lineage>
        <taxon>Bacteria</taxon>
        <taxon>Pseudomonadati</taxon>
        <taxon>Pseudomonadota</taxon>
        <taxon>Gammaproteobacteria</taxon>
        <taxon>Alteromonadales</taxon>
        <taxon>Idiomarinaceae</taxon>
        <taxon>Pseudidiomarina</taxon>
    </lineage>
</organism>
<dbReference type="InterPro" id="IPR000160">
    <property type="entry name" value="GGDEF_dom"/>
</dbReference>
<accession>A0A0K6HC82</accession>
<dbReference type="FunFam" id="3.30.70.270:FF:000001">
    <property type="entry name" value="Diguanylate cyclase domain protein"/>
    <property type="match status" value="1"/>
</dbReference>
<dbReference type="GO" id="GO:0052621">
    <property type="term" value="F:diguanylate cyclase activity"/>
    <property type="evidence" value="ECO:0007669"/>
    <property type="project" value="UniProtKB-EC"/>
</dbReference>
<feature type="signal peptide" evidence="5">
    <location>
        <begin position="1"/>
        <end position="25"/>
    </location>
</feature>
<dbReference type="SUPFAM" id="SSF55073">
    <property type="entry name" value="Nucleotide cyclase"/>
    <property type="match status" value="1"/>
</dbReference>
<reference evidence="8" key="1">
    <citation type="submission" date="2015-08" db="EMBL/GenBank/DDBJ databases">
        <authorList>
            <person name="Varghese N."/>
        </authorList>
    </citation>
    <scope>NUCLEOTIDE SEQUENCE [LARGE SCALE GENOMIC DNA]</scope>
    <source>
        <strain evidence="8">DSM 27808</strain>
    </source>
</reference>
<dbReference type="PANTHER" id="PTHR45138">
    <property type="entry name" value="REGULATORY COMPONENTS OF SENSORY TRANSDUCTION SYSTEM"/>
    <property type="match status" value="1"/>
</dbReference>
<evidence type="ECO:0000256" key="2">
    <source>
        <dbReference type="ARBA" id="ARBA00012528"/>
    </source>
</evidence>
<evidence type="ECO:0000256" key="1">
    <source>
        <dbReference type="ARBA" id="ARBA00001946"/>
    </source>
</evidence>
<dbReference type="Pfam" id="PF07495">
    <property type="entry name" value="Y_Y_Y"/>
    <property type="match status" value="1"/>
</dbReference>
<keyword evidence="5" id="KW-0732">Signal</keyword>
<dbReference type="AlphaFoldDB" id="A0A0K6HC82"/>
<evidence type="ECO:0000313" key="7">
    <source>
        <dbReference type="EMBL" id="CUA88458.1"/>
    </source>
</evidence>
<dbReference type="Gene3D" id="3.30.70.270">
    <property type="match status" value="1"/>
</dbReference>
<dbReference type="InterPro" id="IPR043128">
    <property type="entry name" value="Rev_trsase/Diguanyl_cyclase"/>
</dbReference>
<comment type="cofactor">
    <cofactor evidence="1">
        <name>Mg(2+)</name>
        <dbReference type="ChEBI" id="CHEBI:18420"/>
    </cofactor>
</comment>
<feature type="chain" id="PRO_5005504038" description="diguanylate cyclase" evidence="5">
    <location>
        <begin position="26"/>
        <end position="971"/>
    </location>
</feature>
<protein>
    <recommendedName>
        <fullName evidence="2">diguanylate cyclase</fullName>
        <ecNumber evidence="2">2.7.7.65</ecNumber>
    </recommendedName>
</protein>
<dbReference type="InterPro" id="IPR015943">
    <property type="entry name" value="WD40/YVTN_repeat-like_dom_sf"/>
</dbReference>
<evidence type="ECO:0000256" key="3">
    <source>
        <dbReference type="SAM" id="Coils"/>
    </source>
</evidence>
<dbReference type="EMBL" id="CYHB01000010">
    <property type="protein sequence ID" value="CUA88458.1"/>
    <property type="molecule type" value="Genomic_DNA"/>
</dbReference>
<dbReference type="SUPFAM" id="SSF63829">
    <property type="entry name" value="Calcium-dependent phosphotriesterase"/>
    <property type="match status" value="2"/>
</dbReference>
<evidence type="ECO:0000259" key="6">
    <source>
        <dbReference type="PROSITE" id="PS50887"/>
    </source>
</evidence>
<dbReference type="GO" id="GO:1902201">
    <property type="term" value="P:negative regulation of bacterial-type flagellum-dependent cell motility"/>
    <property type="evidence" value="ECO:0007669"/>
    <property type="project" value="TreeGrafter"/>
</dbReference>
<evidence type="ECO:0000256" key="4">
    <source>
        <dbReference type="SAM" id="Phobius"/>
    </source>
</evidence>
<dbReference type="Pfam" id="PF07494">
    <property type="entry name" value="Reg_prop"/>
    <property type="match status" value="2"/>
</dbReference>
<feature type="domain" description="GGDEF" evidence="6">
    <location>
        <begin position="837"/>
        <end position="969"/>
    </location>
</feature>
<dbReference type="Gene3D" id="2.130.10.10">
    <property type="entry name" value="YVTN repeat-like/Quinoprotein amine dehydrogenase"/>
    <property type="match status" value="2"/>
</dbReference>
<keyword evidence="4" id="KW-0472">Membrane</keyword>
<dbReference type="Pfam" id="PF00990">
    <property type="entry name" value="GGDEF"/>
    <property type="match status" value="1"/>
</dbReference>
<feature type="coiled-coil region" evidence="3">
    <location>
        <begin position="768"/>
        <end position="802"/>
    </location>
</feature>
<evidence type="ECO:0000313" key="8">
    <source>
        <dbReference type="Proteomes" id="UP000182598"/>
    </source>
</evidence>
<proteinExistence type="predicted"/>
<evidence type="ECO:0000256" key="5">
    <source>
        <dbReference type="SAM" id="SignalP"/>
    </source>
</evidence>
<dbReference type="InterPro" id="IPR050469">
    <property type="entry name" value="Diguanylate_Cyclase"/>
</dbReference>
<dbReference type="RefSeq" id="WP_055439843.1">
    <property type="nucleotide sequence ID" value="NZ_CYHB01000010.1"/>
</dbReference>
<dbReference type="PANTHER" id="PTHR45138:SF24">
    <property type="entry name" value="DIGUANYLATE CYCLASE DGCC-RELATED"/>
    <property type="match status" value="1"/>
</dbReference>
<name>A0A0K6HC82_9GAMM</name>
<dbReference type="Gene3D" id="2.60.40.10">
    <property type="entry name" value="Immunoglobulins"/>
    <property type="match status" value="1"/>
</dbReference>
<dbReference type="GO" id="GO:0043709">
    <property type="term" value="P:cell adhesion involved in single-species biofilm formation"/>
    <property type="evidence" value="ECO:0007669"/>
    <property type="project" value="TreeGrafter"/>
</dbReference>
<keyword evidence="4" id="KW-0812">Transmembrane</keyword>
<keyword evidence="3" id="KW-0175">Coiled coil</keyword>
<dbReference type="SMART" id="SM00267">
    <property type="entry name" value="GGDEF"/>
    <property type="match status" value="1"/>
</dbReference>
<feature type="transmembrane region" description="Helical" evidence="4">
    <location>
        <begin position="753"/>
        <end position="771"/>
    </location>
</feature>
<dbReference type="InterPro" id="IPR013783">
    <property type="entry name" value="Ig-like_fold"/>
</dbReference>
<dbReference type="GO" id="GO:0005886">
    <property type="term" value="C:plasma membrane"/>
    <property type="evidence" value="ECO:0007669"/>
    <property type="project" value="TreeGrafter"/>
</dbReference>
<gene>
    <name evidence="7" type="ORF">Ga0061064_2210</name>
</gene>
<dbReference type="OrthoDB" id="9772100at2"/>
<dbReference type="NCBIfam" id="TIGR00254">
    <property type="entry name" value="GGDEF"/>
    <property type="match status" value="1"/>
</dbReference>
<dbReference type="InterPro" id="IPR029787">
    <property type="entry name" value="Nucleotide_cyclase"/>
</dbReference>
<dbReference type="Proteomes" id="UP000182598">
    <property type="component" value="Unassembled WGS sequence"/>
</dbReference>
<keyword evidence="4" id="KW-1133">Transmembrane helix</keyword>
<dbReference type="CDD" id="cd01949">
    <property type="entry name" value="GGDEF"/>
    <property type="match status" value="1"/>
</dbReference>
<dbReference type="PROSITE" id="PS50887">
    <property type="entry name" value="GGDEF"/>
    <property type="match status" value="1"/>
</dbReference>
<dbReference type="InterPro" id="IPR011110">
    <property type="entry name" value="Reg_prop"/>
</dbReference>
<sequence length="971" mass="108790">MRSRSIWIHSLFICVALHIAGPAVANQSVPPKLTNYFQELWTTRDGLPHNTINSVTQTEEGYIWLATWEGLTRYNGAEFKNYDLYSNIGLRDAGVQNVRVVESGQLIVVGARGTVVLRQQGDLGSTEWRALETPLTLVNKAIYNKDNSYWLATEELGLLKYYSPDKVESFFDQAAPNNNVMHAYDIAKPDDSQLYVATNLGLVRVTKDNLDFINSDFGLPKLGVFSVTQYGNDLIVGTEQGAFIGRQETGFKLLHPKLENVSIIRVMIDDIGDIWLGSIDKGLFRLSNAHGLENLTMADGLPNSRVLAIYQDAERSIWVGTNGGLMRLRNTPFQTYTSQDGLADNFVRTVIQRENGDIWVGSAGGVSVYSNNKWSNLDLGLQASVLSLHEHPELGIFIGTYTDGLLLWNNGQVIQHWTRNDGLLANEIRSITTTHTGRIWLATPNGINFYEPGKGIGEPNEQVDHARFSVSLHEDKNQQLWLGTARGLFKFEADHFVSVDISKFKHAQYVFNIQSVGDELWLATDRGLIIYQPEQQQGVVIGRPQGLIVEKIFQFAIDENNNVWLTSNRGIMRTTVDDIRAVQTQQSSGLTTVEVFRESDGLVSSQANGGSNPAILHATDDTIWVPTANGIARIAPNKLAQFTDYPPPAVIENVELNGQFVKPSSAQTRFDGERISISYAGLGFTMNNQIRYRTQLLGYDDNWRTTSARYAEFTNLPPGDYTFRVQAAYSNSDQIGRTAEFSFSVPPRYYQQLWFWIIASVALLVAILTFVRVRLNVLARRAAELEQQVAEKTEALRTQAERFEHLAQFDELTNLPNRRSFNRDLSAEFAAATRHKKPLTLAIIDVDNFKQINDNFSHSSGDIVLQWLADLLTQHTREEDKIARWGGEEFTILMTDTTIETAEVMCNRLREHIMQAPPPAQVPIEKLTVSIGLSSLASANSIDTLLSHADRALYTAKSNGRNRVCRYPTAN</sequence>
<keyword evidence="8" id="KW-1185">Reference proteome</keyword>